<evidence type="ECO:0000256" key="4">
    <source>
        <dbReference type="ARBA" id="ARBA00023136"/>
    </source>
</evidence>
<evidence type="ECO:0000256" key="3">
    <source>
        <dbReference type="ARBA" id="ARBA00022989"/>
    </source>
</evidence>
<proteinExistence type="predicted"/>
<evidence type="ECO:0000256" key="2">
    <source>
        <dbReference type="ARBA" id="ARBA00022692"/>
    </source>
</evidence>
<sequence>MIMDDFWFGPWMWFIIALLLLIVEMVAPGVLFLWIAIAAGATGLLTLQLPFLSPEMQGAAFAVLAVLVTWAGRRYFRARPKDEDGALLNRGPRAYVGRRLVVTGDIVNGVGRVKAGDTVWTAHGDDAPQGAVVEVWDVDGIVLKVRPVDSDQG</sequence>
<keyword evidence="2 5" id="KW-0812">Transmembrane</keyword>
<dbReference type="EMBL" id="BKCM01000001">
    <property type="protein sequence ID" value="GEQ99558.1"/>
    <property type="molecule type" value="Genomic_DNA"/>
</dbReference>
<reference evidence="9 10" key="1">
    <citation type="submission" date="2019-09" db="EMBL/GenBank/DDBJ databases">
        <title>NBRP : Genome information of microbial organism related human and environment.</title>
        <authorList>
            <person name="Hattori M."/>
            <person name="Oshima K."/>
            <person name="Inaba H."/>
            <person name="Suda W."/>
            <person name="Sakamoto M."/>
            <person name="Iino T."/>
            <person name="Kitahara M."/>
            <person name="Oshida Y."/>
            <person name="Iida T."/>
            <person name="Kudo T."/>
            <person name="Itoh T."/>
            <person name="Ohkuma M."/>
        </authorList>
    </citation>
    <scope>NUCLEOTIDE SEQUENCE [LARGE SCALE GENOMIC DNA]</scope>
    <source>
        <strain evidence="7 9">Hi-2</strain>
        <strain evidence="8 10">Mie-1</strain>
    </source>
</reference>
<accession>A0A5A7MQJ4</accession>
<accession>A0A5A7MWW6</accession>
<gene>
    <name evidence="7" type="ORF">JCM17844_08650</name>
    <name evidence="8" type="ORF">JCM17845_01820</name>
</gene>
<dbReference type="InterPro" id="IPR012340">
    <property type="entry name" value="NA-bd_OB-fold"/>
</dbReference>
<protein>
    <submittedName>
        <fullName evidence="7">Membrane protein</fullName>
    </submittedName>
</protein>
<keyword evidence="3 5" id="KW-1133">Transmembrane helix</keyword>
<keyword evidence="10" id="KW-1185">Reference proteome</keyword>
<dbReference type="InterPro" id="IPR052165">
    <property type="entry name" value="Membrane_assoc_protease"/>
</dbReference>
<evidence type="ECO:0000313" key="9">
    <source>
        <dbReference type="Proteomes" id="UP000322084"/>
    </source>
</evidence>
<evidence type="ECO:0000313" key="8">
    <source>
        <dbReference type="EMBL" id="GEQ99558.1"/>
    </source>
</evidence>
<dbReference type="AlphaFoldDB" id="A0A5A7MQJ4"/>
<keyword evidence="4 5" id="KW-0472">Membrane</keyword>
<dbReference type="Pfam" id="PF01957">
    <property type="entry name" value="NfeD"/>
    <property type="match status" value="1"/>
</dbReference>
<feature type="domain" description="NfeD-like C-terminal" evidence="6">
    <location>
        <begin position="94"/>
        <end position="147"/>
    </location>
</feature>
<dbReference type="GO" id="GO:0005886">
    <property type="term" value="C:plasma membrane"/>
    <property type="evidence" value="ECO:0007669"/>
    <property type="project" value="TreeGrafter"/>
</dbReference>
<dbReference type="Gene3D" id="2.40.50.140">
    <property type="entry name" value="Nucleic acid-binding proteins"/>
    <property type="match status" value="1"/>
</dbReference>
<evidence type="ECO:0000256" key="1">
    <source>
        <dbReference type="ARBA" id="ARBA00004141"/>
    </source>
</evidence>
<dbReference type="InterPro" id="IPR002810">
    <property type="entry name" value="NfeD-like_C"/>
</dbReference>
<evidence type="ECO:0000256" key="5">
    <source>
        <dbReference type="SAM" id="Phobius"/>
    </source>
</evidence>
<dbReference type="EMBL" id="BKCL01000002">
    <property type="protein sequence ID" value="GEQ97228.1"/>
    <property type="molecule type" value="Genomic_DNA"/>
</dbReference>
<name>A0A5A7MQJ4_9PROT</name>
<evidence type="ECO:0000313" key="10">
    <source>
        <dbReference type="Proteomes" id="UP000325187"/>
    </source>
</evidence>
<evidence type="ECO:0000259" key="6">
    <source>
        <dbReference type="Pfam" id="PF01957"/>
    </source>
</evidence>
<dbReference type="Proteomes" id="UP000322084">
    <property type="component" value="Unassembled WGS sequence"/>
</dbReference>
<dbReference type="PANTHER" id="PTHR33507:SF3">
    <property type="entry name" value="INNER MEMBRANE PROTEIN YBBJ"/>
    <property type="match status" value="1"/>
</dbReference>
<dbReference type="Proteomes" id="UP000325187">
    <property type="component" value="Unassembled WGS sequence"/>
</dbReference>
<organism evidence="7 9">
    <name type="scientific">Iodidimonas gelatinilytica</name>
    <dbReference type="NCBI Taxonomy" id="1236966"/>
    <lineage>
        <taxon>Bacteria</taxon>
        <taxon>Pseudomonadati</taxon>
        <taxon>Pseudomonadota</taxon>
        <taxon>Alphaproteobacteria</taxon>
        <taxon>Iodidimonadales</taxon>
        <taxon>Iodidimonadaceae</taxon>
        <taxon>Iodidimonas</taxon>
    </lineage>
</organism>
<evidence type="ECO:0000313" key="7">
    <source>
        <dbReference type="EMBL" id="GEQ97228.1"/>
    </source>
</evidence>
<dbReference type="PANTHER" id="PTHR33507">
    <property type="entry name" value="INNER MEMBRANE PROTEIN YBBJ"/>
    <property type="match status" value="1"/>
</dbReference>
<comment type="subcellular location">
    <subcellularLocation>
        <location evidence="1">Membrane</location>
        <topology evidence="1">Multi-pass membrane protein</topology>
    </subcellularLocation>
</comment>
<feature type="transmembrane region" description="Helical" evidence="5">
    <location>
        <begin position="58"/>
        <end position="76"/>
    </location>
</feature>
<comment type="caution">
    <text evidence="7">The sequence shown here is derived from an EMBL/GenBank/DDBJ whole genome shotgun (WGS) entry which is preliminary data.</text>
</comment>